<dbReference type="InterPro" id="IPR031349">
    <property type="entry name" value="Tfb6"/>
</dbReference>
<comment type="caution">
    <text evidence="2">The sequence shown here is derived from an EMBL/GenBank/DDBJ whole genome shotgun (WGS) entry which is preliminary data.</text>
</comment>
<organism evidence="2 3">
    <name type="scientific">Hyphodiscus hymeniophilus</name>
    <dbReference type="NCBI Taxonomy" id="353542"/>
    <lineage>
        <taxon>Eukaryota</taxon>
        <taxon>Fungi</taxon>
        <taxon>Dikarya</taxon>
        <taxon>Ascomycota</taxon>
        <taxon>Pezizomycotina</taxon>
        <taxon>Leotiomycetes</taxon>
        <taxon>Helotiales</taxon>
        <taxon>Hyphodiscaceae</taxon>
        <taxon>Hyphodiscus</taxon>
    </lineage>
</organism>
<feature type="region of interest" description="Disordered" evidence="1">
    <location>
        <begin position="1"/>
        <end position="47"/>
    </location>
</feature>
<accession>A0A9P7B0H9</accession>
<dbReference type="PANTHER" id="PTHR37781:SF1">
    <property type="entry name" value="ADR380WP"/>
    <property type="match status" value="1"/>
</dbReference>
<evidence type="ECO:0000313" key="3">
    <source>
        <dbReference type="Proteomes" id="UP000785200"/>
    </source>
</evidence>
<keyword evidence="3" id="KW-1185">Reference proteome</keyword>
<name>A0A9P7B0H9_9HELO</name>
<gene>
    <name evidence="2" type="ORF">D0Z07_0078</name>
</gene>
<dbReference type="EMBL" id="VNKQ01000002">
    <property type="protein sequence ID" value="KAG0652813.1"/>
    <property type="molecule type" value="Genomic_DNA"/>
</dbReference>
<dbReference type="Pfam" id="PF17110">
    <property type="entry name" value="TFB6"/>
    <property type="match status" value="1"/>
</dbReference>
<feature type="compositionally biased region" description="Low complexity" evidence="1">
    <location>
        <begin position="20"/>
        <end position="29"/>
    </location>
</feature>
<dbReference type="GO" id="GO:0005675">
    <property type="term" value="C:transcription factor TFIIH holo complex"/>
    <property type="evidence" value="ECO:0007669"/>
    <property type="project" value="TreeGrafter"/>
</dbReference>
<dbReference type="OrthoDB" id="5420410at2759"/>
<reference evidence="2" key="1">
    <citation type="submission" date="2019-07" db="EMBL/GenBank/DDBJ databases">
        <title>Hyphodiscus hymeniophilus genome sequencing and assembly.</title>
        <authorList>
            <person name="Kramer G."/>
            <person name="Nodwell J."/>
        </authorList>
    </citation>
    <scope>NUCLEOTIDE SEQUENCE</scope>
    <source>
        <strain evidence="2">ATCC 34498</strain>
    </source>
</reference>
<evidence type="ECO:0000313" key="2">
    <source>
        <dbReference type="EMBL" id="KAG0652813.1"/>
    </source>
</evidence>
<protein>
    <recommendedName>
        <fullName evidence="4">Meiotic recombination protein DMC1</fullName>
    </recommendedName>
</protein>
<evidence type="ECO:0008006" key="4">
    <source>
        <dbReference type="Google" id="ProtNLM"/>
    </source>
</evidence>
<dbReference type="AlphaFoldDB" id="A0A9P7B0H9"/>
<dbReference type="Proteomes" id="UP000785200">
    <property type="component" value="Unassembled WGS sequence"/>
</dbReference>
<evidence type="ECO:0000256" key="1">
    <source>
        <dbReference type="SAM" id="MobiDB-lite"/>
    </source>
</evidence>
<proteinExistence type="predicted"/>
<dbReference type="PANTHER" id="PTHR37781">
    <property type="entry name" value="TFIIH COMPLEX SUBUNIT"/>
    <property type="match status" value="1"/>
</dbReference>
<sequence>MASPQPAGGFLPQNLPSPAPSNFSASPAPSKLPHPRPHPLKAGSAKEAAARRYVENRLLQISRRYTKKFQPRMEGDGKNELLGYDNASDLCMDLGETVDVLWLSGTPSLQIPSLLNIAGAVTSYISAFPPAPAATFGLLRKLDHAFVSLLRGEDSVTGEILPGFSNGNGGFSRTDMVRLKSLVEATRVLVVEVMSKVPTGEHDEPEESELETDGEMDLDGASTVVESNGMDAARVYAGTVVELGVLLPGNTAFDTGVTAGQS</sequence>